<evidence type="ECO:0000256" key="5">
    <source>
        <dbReference type="ARBA" id="ARBA00022692"/>
    </source>
</evidence>
<evidence type="ECO:0000256" key="9">
    <source>
        <dbReference type="ARBA" id="ARBA00023170"/>
    </source>
</evidence>
<evidence type="ECO:0000256" key="10">
    <source>
        <dbReference type="ARBA" id="ARBA00023180"/>
    </source>
</evidence>
<dbReference type="Gene3D" id="1.10.287.70">
    <property type="match status" value="1"/>
</dbReference>
<dbReference type="GO" id="GO:0050906">
    <property type="term" value="P:detection of stimulus involved in sensory perception"/>
    <property type="evidence" value="ECO:0007669"/>
    <property type="project" value="UniProtKB-ARBA"/>
</dbReference>
<dbReference type="FunCoup" id="A0A067RG59">
    <property type="interactions" value="58"/>
</dbReference>
<evidence type="ECO:0000256" key="12">
    <source>
        <dbReference type="ARBA" id="ARBA00023303"/>
    </source>
</evidence>
<dbReference type="Pfam" id="PF10613">
    <property type="entry name" value="Lig_chan-Glu_bd"/>
    <property type="match status" value="1"/>
</dbReference>
<dbReference type="Gene3D" id="3.40.190.10">
    <property type="entry name" value="Periplasmic binding protein-like II"/>
    <property type="match status" value="1"/>
</dbReference>
<evidence type="ECO:0000256" key="14">
    <source>
        <dbReference type="SAM" id="SignalP"/>
    </source>
</evidence>
<evidence type="ECO:0000259" key="15">
    <source>
        <dbReference type="SMART" id="SM00918"/>
    </source>
</evidence>
<name>A0A067RG59_ZOONE</name>
<dbReference type="InterPro" id="IPR001320">
    <property type="entry name" value="Iontro_rcpt_C"/>
</dbReference>
<dbReference type="SUPFAM" id="SSF53850">
    <property type="entry name" value="Periplasmic binding protein-like II"/>
    <property type="match status" value="1"/>
</dbReference>
<evidence type="ECO:0000256" key="3">
    <source>
        <dbReference type="ARBA" id="ARBA00022448"/>
    </source>
</evidence>
<protein>
    <recommendedName>
        <fullName evidence="15">Ionotropic glutamate receptor L-glutamate and glycine-binding domain-containing protein</fullName>
    </recommendedName>
</protein>
<evidence type="ECO:0000256" key="1">
    <source>
        <dbReference type="ARBA" id="ARBA00004651"/>
    </source>
</evidence>
<reference evidence="16 17" key="1">
    <citation type="journal article" date="2014" name="Nat. Commun.">
        <title>Molecular traces of alternative social organization in a termite genome.</title>
        <authorList>
            <person name="Terrapon N."/>
            <person name="Li C."/>
            <person name="Robertson H.M."/>
            <person name="Ji L."/>
            <person name="Meng X."/>
            <person name="Booth W."/>
            <person name="Chen Z."/>
            <person name="Childers C.P."/>
            <person name="Glastad K.M."/>
            <person name="Gokhale K."/>
            <person name="Gowin J."/>
            <person name="Gronenberg W."/>
            <person name="Hermansen R.A."/>
            <person name="Hu H."/>
            <person name="Hunt B.G."/>
            <person name="Huylmans A.K."/>
            <person name="Khalil S.M."/>
            <person name="Mitchell R.D."/>
            <person name="Munoz-Torres M.C."/>
            <person name="Mustard J.A."/>
            <person name="Pan H."/>
            <person name="Reese J.T."/>
            <person name="Scharf M.E."/>
            <person name="Sun F."/>
            <person name="Vogel H."/>
            <person name="Xiao J."/>
            <person name="Yang W."/>
            <person name="Yang Z."/>
            <person name="Yang Z."/>
            <person name="Zhou J."/>
            <person name="Zhu J."/>
            <person name="Brent C.S."/>
            <person name="Elsik C.G."/>
            <person name="Goodisman M.A."/>
            <person name="Liberles D.A."/>
            <person name="Roe R.M."/>
            <person name="Vargo E.L."/>
            <person name="Vilcinskas A."/>
            <person name="Wang J."/>
            <person name="Bornberg-Bauer E."/>
            <person name="Korb J."/>
            <person name="Zhang G."/>
            <person name="Liebig J."/>
        </authorList>
    </citation>
    <scope>NUCLEOTIDE SEQUENCE [LARGE SCALE GENOMIC DNA]</scope>
    <source>
        <tissue evidence="16">Whole organism</tissue>
    </source>
</reference>
<dbReference type="eggNOG" id="KOG1052">
    <property type="taxonomic scope" value="Eukaryota"/>
</dbReference>
<evidence type="ECO:0000256" key="8">
    <source>
        <dbReference type="ARBA" id="ARBA00023136"/>
    </source>
</evidence>
<keyword evidence="8 13" id="KW-0472">Membrane</keyword>
<feature type="signal peptide" evidence="14">
    <location>
        <begin position="1"/>
        <end position="16"/>
    </location>
</feature>
<feature type="transmembrane region" description="Helical" evidence="13">
    <location>
        <begin position="343"/>
        <end position="364"/>
    </location>
</feature>
<keyword evidence="5 13" id="KW-0812">Transmembrane</keyword>
<proteinExistence type="inferred from homology"/>
<dbReference type="EMBL" id="KK852657">
    <property type="protein sequence ID" value="KDR19199.1"/>
    <property type="molecule type" value="Genomic_DNA"/>
</dbReference>
<feature type="chain" id="PRO_5001645118" description="Ionotropic glutamate receptor L-glutamate and glycine-binding domain-containing protein" evidence="14">
    <location>
        <begin position="17"/>
        <end position="628"/>
    </location>
</feature>
<evidence type="ECO:0000256" key="11">
    <source>
        <dbReference type="ARBA" id="ARBA00023286"/>
    </source>
</evidence>
<evidence type="ECO:0000256" key="2">
    <source>
        <dbReference type="ARBA" id="ARBA00008685"/>
    </source>
</evidence>
<dbReference type="AlphaFoldDB" id="A0A067RG59"/>
<evidence type="ECO:0000313" key="17">
    <source>
        <dbReference type="Proteomes" id="UP000027135"/>
    </source>
</evidence>
<evidence type="ECO:0000313" key="16">
    <source>
        <dbReference type="EMBL" id="KDR19199.1"/>
    </source>
</evidence>
<dbReference type="Pfam" id="PF00060">
    <property type="entry name" value="Lig_chan"/>
    <property type="match status" value="1"/>
</dbReference>
<comment type="subcellular location">
    <subcellularLocation>
        <location evidence="1">Cell membrane</location>
        <topology evidence="1">Multi-pass membrane protein</topology>
    </subcellularLocation>
</comment>
<dbReference type="PANTHER" id="PTHR42643:SF30">
    <property type="entry name" value="IONOTROPIC RECEPTOR 40A-RELATED"/>
    <property type="match status" value="1"/>
</dbReference>
<dbReference type="GO" id="GO:0015276">
    <property type="term" value="F:ligand-gated monoatomic ion channel activity"/>
    <property type="evidence" value="ECO:0007669"/>
    <property type="project" value="InterPro"/>
</dbReference>
<keyword evidence="11" id="KW-1071">Ligand-gated ion channel</keyword>
<accession>A0A067RG59</accession>
<dbReference type="InParanoid" id="A0A067RG59"/>
<dbReference type="SMART" id="SM00918">
    <property type="entry name" value="Lig_chan-Glu_bd"/>
    <property type="match status" value="1"/>
</dbReference>
<keyword evidence="6 13" id="KW-1133">Transmembrane helix</keyword>
<gene>
    <name evidence="16" type="ORF">L798_06254</name>
</gene>
<dbReference type="OMA" id="WILIFER"/>
<feature type="transmembrane region" description="Helical" evidence="13">
    <location>
        <begin position="592"/>
        <end position="612"/>
    </location>
</feature>
<evidence type="ECO:0000256" key="13">
    <source>
        <dbReference type="SAM" id="Phobius"/>
    </source>
</evidence>
<evidence type="ECO:0000256" key="4">
    <source>
        <dbReference type="ARBA" id="ARBA00022475"/>
    </source>
</evidence>
<organism evidence="16 17">
    <name type="scientific">Zootermopsis nevadensis</name>
    <name type="common">Dampwood termite</name>
    <dbReference type="NCBI Taxonomy" id="136037"/>
    <lineage>
        <taxon>Eukaryota</taxon>
        <taxon>Metazoa</taxon>
        <taxon>Ecdysozoa</taxon>
        <taxon>Arthropoda</taxon>
        <taxon>Hexapoda</taxon>
        <taxon>Insecta</taxon>
        <taxon>Pterygota</taxon>
        <taxon>Neoptera</taxon>
        <taxon>Polyneoptera</taxon>
        <taxon>Dictyoptera</taxon>
        <taxon>Blattodea</taxon>
        <taxon>Blattoidea</taxon>
        <taxon>Termitoidae</taxon>
        <taxon>Termopsidae</taxon>
        <taxon>Zootermopsis</taxon>
    </lineage>
</organism>
<keyword evidence="12" id="KW-0407">Ion channel</keyword>
<evidence type="ECO:0000256" key="6">
    <source>
        <dbReference type="ARBA" id="ARBA00022989"/>
    </source>
</evidence>
<feature type="transmembrane region" description="Helical" evidence="13">
    <location>
        <begin position="406"/>
        <end position="432"/>
    </location>
</feature>
<keyword evidence="10" id="KW-0325">Glycoprotein</keyword>
<keyword evidence="7" id="KW-0406">Ion transport</keyword>
<dbReference type="PANTHER" id="PTHR42643">
    <property type="entry name" value="IONOTROPIC RECEPTOR 20A-RELATED"/>
    <property type="match status" value="1"/>
</dbReference>
<dbReference type="Proteomes" id="UP000027135">
    <property type="component" value="Unassembled WGS sequence"/>
</dbReference>
<feature type="domain" description="Ionotropic glutamate receptor L-glutamate and glycine-binding" evidence="15">
    <location>
        <begin position="225"/>
        <end position="287"/>
    </location>
</feature>
<dbReference type="InterPro" id="IPR019594">
    <property type="entry name" value="Glu/Gly-bd"/>
</dbReference>
<dbReference type="InterPro" id="IPR052192">
    <property type="entry name" value="Insect_Ionotropic_Sensory_Rcpt"/>
</dbReference>
<keyword evidence="9" id="KW-0675">Receptor</keyword>
<comment type="similarity">
    <text evidence="2">Belongs to the glutamate-gated ion channel (TC 1.A.10.1) family.</text>
</comment>
<keyword evidence="14" id="KW-0732">Signal</keyword>
<dbReference type="STRING" id="136037.A0A067RG59"/>
<keyword evidence="17" id="KW-1185">Reference proteome</keyword>
<evidence type="ECO:0000256" key="7">
    <source>
        <dbReference type="ARBA" id="ARBA00023065"/>
    </source>
</evidence>
<dbReference type="GO" id="GO:0005886">
    <property type="term" value="C:plasma membrane"/>
    <property type="evidence" value="ECO:0007669"/>
    <property type="project" value="UniProtKB-SubCell"/>
</dbReference>
<sequence length="628" mass="70986">MIPVMILCLFVARVKSSEFSVDTVVAVSVGVLDTHFSCCVFLMCHTHHQGLREDWQIAALSSSFSKSRVMSVLLSGEVFLSSKREFCSRPLNVIRSSDHTIRRYLQQVMVQCPLCLFDKAVSASDNFRRARWLMFMDSSTSVEEFFAGIHIPFGSEFLVAQWSAQRVQLSLTELYRVHYASPLQTFCIGNWTYNGGLSWSSVPFFTRRKDLKGIAIKAAVIPYNPYLTVAKYRDKKPVKYAGYLTELWNEMERRMNFTTVYVAPRDAVFGFRLDNGSWSGAVGMVVRKEVDVGISFFAYMVDRMDAVGFLPPIWNVKLMVHIKQPGMEVSSLSHILSPFVSTLWGAVLSTIIVLTVILSTTWYMNPEYKVDAGHTPYNLYESWLNVFGAFCQQGHDETPRTGASRLVYITTYLIALLLFVAYSASFMSFLAVRRRDMPFADFNGLLQDGTYKLGVLSGSARVEFFKKSNVSTLKEVYRKLIHPGAGNLPSSDVEGLQRICTREKYSYVVSDTTLRGLGRSAPCSIIGVPQAYYSITASMIISKTCPYKRIFSHHVQEIKRTGILTRIEGTAWPPKYTEILDDPPSSVTLETVTIFFIVLLIGVVTSVFVLVVEFGLHKLRQSFQWVTF</sequence>
<keyword evidence="4" id="KW-1003">Cell membrane</keyword>
<keyword evidence="3" id="KW-0813">Transport</keyword>